<feature type="transmembrane region" description="Helical" evidence="8">
    <location>
        <begin position="303"/>
        <end position="322"/>
    </location>
</feature>
<feature type="transmembrane region" description="Helical" evidence="8">
    <location>
        <begin position="334"/>
        <end position="355"/>
    </location>
</feature>
<dbReference type="AlphaFoldDB" id="A0A927H6E9"/>
<evidence type="ECO:0000256" key="3">
    <source>
        <dbReference type="ARBA" id="ARBA00022448"/>
    </source>
</evidence>
<dbReference type="PANTHER" id="PTHR34975">
    <property type="entry name" value="SPORE GERMINATION PROTEIN A2"/>
    <property type="match status" value="1"/>
</dbReference>
<dbReference type="EMBL" id="JACXIY010000020">
    <property type="protein sequence ID" value="MBD2870481.1"/>
    <property type="molecule type" value="Genomic_DNA"/>
</dbReference>
<dbReference type="GO" id="GO:0009847">
    <property type="term" value="P:spore germination"/>
    <property type="evidence" value="ECO:0007669"/>
    <property type="project" value="InterPro"/>
</dbReference>
<reference evidence="9" key="1">
    <citation type="submission" date="2020-09" db="EMBL/GenBank/DDBJ databases">
        <title>A novel bacterium of genus Paenibacillus, isolated from South China Sea.</title>
        <authorList>
            <person name="Huang H."/>
            <person name="Mo K."/>
            <person name="Hu Y."/>
        </authorList>
    </citation>
    <scope>NUCLEOTIDE SEQUENCE</scope>
    <source>
        <strain evidence="9">IB182493</strain>
    </source>
</reference>
<feature type="transmembrane region" description="Helical" evidence="8">
    <location>
        <begin position="184"/>
        <end position="203"/>
    </location>
</feature>
<dbReference type="InterPro" id="IPR004761">
    <property type="entry name" value="Spore_GerAB"/>
</dbReference>
<feature type="transmembrane region" description="Helical" evidence="8">
    <location>
        <begin position="269"/>
        <end position="291"/>
    </location>
</feature>
<keyword evidence="6 8" id="KW-1133">Transmembrane helix</keyword>
<feature type="transmembrane region" description="Helical" evidence="8">
    <location>
        <begin position="144"/>
        <end position="164"/>
    </location>
</feature>
<proteinExistence type="inferred from homology"/>
<evidence type="ECO:0000256" key="4">
    <source>
        <dbReference type="ARBA" id="ARBA00022544"/>
    </source>
</evidence>
<sequence length="365" mass="40554">MERISLNQLGSLIVIFLIGSSPLFLLAIEAGKDAWLAVFVGMLCGLALLWGVNLAIYRYEPDMHLFEIMMKYLGKPAGYLLSVCYVFYFCYKSIRNVREFGDLSIIYLLPTTPLSAVMALICLTAGLSIVGGAAVFFRMAEFTIPVVIGIYALLFLLMAGTGLFNLDYIIPVFDEGLKPIWDAAFPETVSFPFGELVLFLMFWKLTDADRNAVTAIAVKCYLFSGLFITLTNLLIVAGMGKLAPAVTVPLMQLASSIEAARVLERIDPLVALLLFTGVMFKLTSYYLGAVIGIRYLTKLSHKTAVLIAGGIIYGGSFLFRSYMEHIWFGFVYNVKYHFPLFQIVFPIVLVMIVAFKNRRAGKEDA</sequence>
<feature type="transmembrane region" description="Helical" evidence="8">
    <location>
        <begin position="114"/>
        <end position="137"/>
    </location>
</feature>
<dbReference type="Proteomes" id="UP000632125">
    <property type="component" value="Unassembled WGS sequence"/>
</dbReference>
<evidence type="ECO:0000313" key="10">
    <source>
        <dbReference type="Proteomes" id="UP000632125"/>
    </source>
</evidence>
<evidence type="ECO:0000256" key="2">
    <source>
        <dbReference type="ARBA" id="ARBA00007998"/>
    </source>
</evidence>
<dbReference type="Pfam" id="PF03845">
    <property type="entry name" value="Spore_permease"/>
    <property type="match status" value="1"/>
</dbReference>
<dbReference type="RefSeq" id="WP_190863441.1">
    <property type="nucleotide sequence ID" value="NZ_JACXIY010000020.1"/>
</dbReference>
<evidence type="ECO:0000256" key="5">
    <source>
        <dbReference type="ARBA" id="ARBA00022692"/>
    </source>
</evidence>
<evidence type="ECO:0000256" key="7">
    <source>
        <dbReference type="ARBA" id="ARBA00023136"/>
    </source>
</evidence>
<accession>A0A927H6E9</accession>
<keyword evidence="10" id="KW-1185">Reference proteome</keyword>
<keyword evidence="3" id="KW-0813">Transport</keyword>
<dbReference type="GO" id="GO:0016020">
    <property type="term" value="C:membrane"/>
    <property type="evidence" value="ECO:0007669"/>
    <property type="project" value="UniProtKB-SubCell"/>
</dbReference>
<evidence type="ECO:0000256" key="1">
    <source>
        <dbReference type="ARBA" id="ARBA00004141"/>
    </source>
</evidence>
<organism evidence="9 10">
    <name type="scientific">Paenibacillus arenilitoris</name>
    <dbReference type="NCBI Taxonomy" id="2772299"/>
    <lineage>
        <taxon>Bacteria</taxon>
        <taxon>Bacillati</taxon>
        <taxon>Bacillota</taxon>
        <taxon>Bacilli</taxon>
        <taxon>Bacillales</taxon>
        <taxon>Paenibacillaceae</taxon>
        <taxon>Paenibacillus</taxon>
    </lineage>
</organism>
<feature type="transmembrane region" description="Helical" evidence="8">
    <location>
        <begin position="77"/>
        <end position="94"/>
    </location>
</feature>
<keyword evidence="5 8" id="KW-0812">Transmembrane</keyword>
<feature type="transmembrane region" description="Helical" evidence="8">
    <location>
        <begin position="9"/>
        <end position="28"/>
    </location>
</feature>
<keyword evidence="4" id="KW-0309">Germination</keyword>
<evidence type="ECO:0000256" key="8">
    <source>
        <dbReference type="SAM" id="Phobius"/>
    </source>
</evidence>
<comment type="subcellular location">
    <subcellularLocation>
        <location evidence="1">Membrane</location>
        <topology evidence="1">Multi-pass membrane protein</topology>
    </subcellularLocation>
</comment>
<comment type="caution">
    <text evidence="9">The sequence shown here is derived from an EMBL/GenBank/DDBJ whole genome shotgun (WGS) entry which is preliminary data.</text>
</comment>
<dbReference type="NCBIfam" id="TIGR00912">
    <property type="entry name" value="2A0309"/>
    <property type="match status" value="1"/>
</dbReference>
<evidence type="ECO:0000256" key="6">
    <source>
        <dbReference type="ARBA" id="ARBA00022989"/>
    </source>
</evidence>
<feature type="transmembrane region" description="Helical" evidence="8">
    <location>
        <begin position="34"/>
        <end position="56"/>
    </location>
</feature>
<keyword evidence="7 8" id="KW-0472">Membrane</keyword>
<evidence type="ECO:0000313" key="9">
    <source>
        <dbReference type="EMBL" id="MBD2870481.1"/>
    </source>
</evidence>
<name>A0A927H6E9_9BACL</name>
<protein>
    <submittedName>
        <fullName evidence="9">Endospore germination permease</fullName>
    </submittedName>
</protein>
<dbReference type="PANTHER" id="PTHR34975:SF2">
    <property type="entry name" value="SPORE GERMINATION PROTEIN A2"/>
    <property type="match status" value="1"/>
</dbReference>
<gene>
    <name evidence="9" type="ORF">IDH41_18020</name>
</gene>
<comment type="similarity">
    <text evidence="2">Belongs to the amino acid-polyamine-organocation (APC) superfamily. Spore germination protein (SGP) (TC 2.A.3.9) family.</text>
</comment>
<feature type="transmembrane region" description="Helical" evidence="8">
    <location>
        <begin position="215"/>
        <end position="239"/>
    </location>
</feature>